<keyword evidence="7" id="KW-0406">Ion transport</keyword>
<dbReference type="EMBL" id="JBHSCZ010000001">
    <property type="protein sequence ID" value="MFC4261573.1"/>
    <property type="molecule type" value="Genomic_DNA"/>
</dbReference>
<feature type="transmembrane region" description="Helical" evidence="10">
    <location>
        <begin position="20"/>
        <end position="39"/>
    </location>
</feature>
<comment type="subcellular location">
    <subcellularLocation>
        <location evidence="1">Cell membrane</location>
        <topology evidence="1">Multi-pass membrane protein</topology>
    </subcellularLocation>
</comment>
<feature type="transmembrane region" description="Helical" evidence="10">
    <location>
        <begin position="325"/>
        <end position="342"/>
    </location>
</feature>
<evidence type="ECO:0000256" key="10">
    <source>
        <dbReference type="SAM" id="Phobius"/>
    </source>
</evidence>
<evidence type="ECO:0000256" key="4">
    <source>
        <dbReference type="ARBA" id="ARBA00022475"/>
    </source>
</evidence>
<dbReference type="RefSeq" id="WP_379706167.1">
    <property type="nucleotide sequence ID" value="NZ_JBHSCZ010000001.1"/>
</dbReference>
<evidence type="ECO:0000256" key="7">
    <source>
        <dbReference type="ARBA" id="ARBA00023065"/>
    </source>
</evidence>
<evidence type="ECO:0000256" key="3">
    <source>
        <dbReference type="ARBA" id="ARBA00022449"/>
    </source>
</evidence>
<sequence>MSITSTFNDLKVEVTNKQVLSIALPITLSIFIPQLNMLINSIFLGKVSGEALGNAGITGVFYLIFAVAGHGLNNAMQTVFSKNAGSGNPENFKTILSQGIRISLQFALIGILFTWLVAPYIMQAVADPKDYPQEMQFLKIRILGLPFLYLFQMGNAFLVASLNSRFLMFAFICEAAVNILFDWLLIFGNAGFPAMGFNGAAVASILAEFTGMAVVLSVIITSGLKSKYQLLQSFKFQKEINQQILKVSLPLVAQYVISVTTWLVFFLLLEGRGTNAKAISNVMRNVFGLAGVFIWAFASTCNTMVGNLMGQQRFNDILPAIKKITFWSISFCAVPVLILNIYPEVFFNLFGQDEQFIKEGIAVIRMVSLGMMFMSIANIWLNGVTGTGKTNINLMIEIIAISLYLGYTYYFMKINYMSLAMGWSNEFVYWSVIFTMSFLYLRTGKWKPITS</sequence>
<evidence type="ECO:0000313" key="11">
    <source>
        <dbReference type="EMBL" id="MFC4261573.1"/>
    </source>
</evidence>
<dbReference type="Proteomes" id="UP001595907">
    <property type="component" value="Unassembled WGS sequence"/>
</dbReference>
<feature type="transmembrane region" description="Helical" evidence="10">
    <location>
        <begin position="142"/>
        <end position="160"/>
    </location>
</feature>
<dbReference type="Pfam" id="PF01554">
    <property type="entry name" value="MatE"/>
    <property type="match status" value="2"/>
</dbReference>
<keyword evidence="12" id="KW-1185">Reference proteome</keyword>
<evidence type="ECO:0000256" key="5">
    <source>
        <dbReference type="ARBA" id="ARBA00022692"/>
    </source>
</evidence>
<evidence type="ECO:0000256" key="6">
    <source>
        <dbReference type="ARBA" id="ARBA00022989"/>
    </source>
</evidence>
<feature type="transmembrane region" description="Helical" evidence="10">
    <location>
        <begin position="167"/>
        <end position="188"/>
    </location>
</feature>
<organism evidence="11 12">
    <name type="scientific">Ferruginibacter yonginensis</name>
    <dbReference type="NCBI Taxonomy" id="1310416"/>
    <lineage>
        <taxon>Bacteria</taxon>
        <taxon>Pseudomonadati</taxon>
        <taxon>Bacteroidota</taxon>
        <taxon>Chitinophagia</taxon>
        <taxon>Chitinophagales</taxon>
        <taxon>Chitinophagaceae</taxon>
        <taxon>Ferruginibacter</taxon>
    </lineage>
</organism>
<feature type="transmembrane region" description="Helical" evidence="10">
    <location>
        <begin position="427"/>
        <end position="443"/>
    </location>
</feature>
<feature type="transmembrane region" description="Helical" evidence="10">
    <location>
        <begin position="200"/>
        <end position="224"/>
    </location>
</feature>
<accession>A0ABV8QP37</accession>
<dbReference type="InterPro" id="IPR002528">
    <property type="entry name" value="MATE_fam"/>
</dbReference>
<dbReference type="PANTHER" id="PTHR43298">
    <property type="entry name" value="MULTIDRUG RESISTANCE PROTEIN NORM-RELATED"/>
    <property type="match status" value="1"/>
</dbReference>
<protein>
    <recommendedName>
        <fullName evidence="9">Multidrug-efflux transporter</fullName>
    </recommendedName>
</protein>
<evidence type="ECO:0000256" key="9">
    <source>
        <dbReference type="ARBA" id="ARBA00031636"/>
    </source>
</evidence>
<evidence type="ECO:0000256" key="2">
    <source>
        <dbReference type="ARBA" id="ARBA00022448"/>
    </source>
</evidence>
<feature type="transmembrane region" description="Helical" evidence="10">
    <location>
        <begin position="244"/>
        <end position="266"/>
    </location>
</feature>
<comment type="caution">
    <text evidence="11">The sequence shown here is derived from an EMBL/GenBank/DDBJ whole genome shotgun (WGS) entry which is preliminary data.</text>
</comment>
<dbReference type="InterPro" id="IPR048279">
    <property type="entry name" value="MdtK-like"/>
</dbReference>
<feature type="transmembrane region" description="Helical" evidence="10">
    <location>
        <begin position="362"/>
        <end position="381"/>
    </location>
</feature>
<feature type="transmembrane region" description="Helical" evidence="10">
    <location>
        <begin position="286"/>
        <end position="305"/>
    </location>
</feature>
<evidence type="ECO:0000256" key="8">
    <source>
        <dbReference type="ARBA" id="ARBA00023136"/>
    </source>
</evidence>
<keyword evidence="6 10" id="KW-1133">Transmembrane helix</keyword>
<keyword evidence="4" id="KW-1003">Cell membrane</keyword>
<feature type="transmembrane region" description="Helical" evidence="10">
    <location>
        <begin position="51"/>
        <end position="72"/>
    </location>
</feature>
<keyword evidence="5 10" id="KW-0812">Transmembrane</keyword>
<proteinExistence type="predicted"/>
<keyword evidence="3" id="KW-0050">Antiport</keyword>
<keyword evidence="8 10" id="KW-0472">Membrane</keyword>
<dbReference type="InterPro" id="IPR050222">
    <property type="entry name" value="MATE_MdtK"/>
</dbReference>
<feature type="transmembrane region" description="Helical" evidence="10">
    <location>
        <begin position="393"/>
        <end position="412"/>
    </location>
</feature>
<evidence type="ECO:0000256" key="1">
    <source>
        <dbReference type="ARBA" id="ARBA00004651"/>
    </source>
</evidence>
<reference evidence="12" key="1">
    <citation type="journal article" date="2019" name="Int. J. Syst. Evol. Microbiol.">
        <title>The Global Catalogue of Microorganisms (GCM) 10K type strain sequencing project: providing services to taxonomists for standard genome sequencing and annotation.</title>
        <authorList>
            <consortium name="The Broad Institute Genomics Platform"/>
            <consortium name="The Broad Institute Genome Sequencing Center for Infectious Disease"/>
            <person name="Wu L."/>
            <person name="Ma J."/>
        </authorList>
    </citation>
    <scope>NUCLEOTIDE SEQUENCE [LARGE SCALE GENOMIC DNA]</scope>
    <source>
        <strain evidence="12">CECT 8289</strain>
    </source>
</reference>
<gene>
    <name evidence="11" type="ORF">ACFOWM_01665</name>
</gene>
<dbReference type="CDD" id="cd13133">
    <property type="entry name" value="MATE_like_7"/>
    <property type="match status" value="1"/>
</dbReference>
<dbReference type="PANTHER" id="PTHR43298:SF2">
    <property type="entry name" value="FMN_FAD EXPORTER YEEO-RELATED"/>
    <property type="match status" value="1"/>
</dbReference>
<keyword evidence="2" id="KW-0813">Transport</keyword>
<name>A0ABV8QP37_9BACT</name>
<dbReference type="PIRSF" id="PIRSF006603">
    <property type="entry name" value="DinF"/>
    <property type="match status" value="1"/>
</dbReference>
<feature type="transmembrane region" description="Helical" evidence="10">
    <location>
        <begin position="102"/>
        <end position="122"/>
    </location>
</feature>
<evidence type="ECO:0000313" key="12">
    <source>
        <dbReference type="Proteomes" id="UP001595907"/>
    </source>
</evidence>